<feature type="transmembrane region" description="Helical" evidence="5">
    <location>
        <begin position="186"/>
        <end position="205"/>
    </location>
</feature>
<proteinExistence type="predicted"/>
<name>A0A169SCD4_9CORY</name>
<feature type="domain" description="Major facilitator superfamily (MFS) profile" evidence="6">
    <location>
        <begin position="31"/>
        <end position="447"/>
    </location>
</feature>
<evidence type="ECO:0000256" key="4">
    <source>
        <dbReference type="ARBA" id="ARBA00023136"/>
    </source>
</evidence>
<dbReference type="GO" id="GO:0005886">
    <property type="term" value="C:plasma membrane"/>
    <property type="evidence" value="ECO:0007669"/>
    <property type="project" value="UniProtKB-SubCell"/>
</dbReference>
<gene>
    <name evidence="7" type="ORF">N24_3152</name>
</gene>
<dbReference type="InterPro" id="IPR036259">
    <property type="entry name" value="MFS_trans_sf"/>
</dbReference>
<dbReference type="SUPFAM" id="SSF103473">
    <property type="entry name" value="MFS general substrate transporter"/>
    <property type="match status" value="1"/>
</dbReference>
<keyword evidence="8" id="KW-1185">Reference proteome</keyword>
<feature type="transmembrane region" description="Helical" evidence="5">
    <location>
        <begin position="267"/>
        <end position="285"/>
    </location>
</feature>
<dbReference type="KEGG" id="csur:N24_3152"/>
<evidence type="ECO:0000259" key="6">
    <source>
        <dbReference type="PROSITE" id="PS50850"/>
    </source>
</evidence>
<feature type="transmembrane region" description="Helical" evidence="5">
    <location>
        <begin position="97"/>
        <end position="116"/>
    </location>
</feature>
<evidence type="ECO:0000256" key="2">
    <source>
        <dbReference type="ARBA" id="ARBA00022692"/>
    </source>
</evidence>
<evidence type="ECO:0000256" key="5">
    <source>
        <dbReference type="SAM" id="Phobius"/>
    </source>
</evidence>
<feature type="transmembrane region" description="Helical" evidence="5">
    <location>
        <begin position="333"/>
        <end position="352"/>
    </location>
</feature>
<dbReference type="RefSeq" id="WP_096460359.1">
    <property type="nucleotide sequence ID" value="NZ_AP017369.1"/>
</dbReference>
<keyword evidence="3 5" id="KW-1133">Transmembrane helix</keyword>
<dbReference type="PROSITE" id="PS50850">
    <property type="entry name" value="MFS"/>
    <property type="match status" value="1"/>
</dbReference>
<sequence>MTATINQSVRGPEQILAEVRSNKMSKFQIVTVTIALLMVVLDGFEVGIMAFAAPQIQEQLGISPDILGYVLSGSLFGMAIGSIFLTPLADRFGRRPLTLAMLTLIVVGMALTLTAPTALWLIVWRIVTGLGIGGMMANLNALVAEYSSDKRRTTAIAIYAAGYPIGATVAGFIARPLIPQFGWHSMFIAGTILAVVALIGAFALLPESLDYLLGRRPNRALERVNKILGKMNVAPLDALPERTITEEDRVSTKNIIREVLSPPTLRLTMALWLGYALLVAAYYFANTWIPTILTNVSGDPQLGTTMGIGANLGGVLGCFVFAALAIRFSGRHLLFITLFAAAAAYIIFGMVFSIIPVAIMVGFVLGVLTTGAIAGFYAVAPTIYSSKARATGIGWMIGIGRLVSVAAPIIVGYILAAGAEPEKVFLYFAIPLMIAGVAALTLLLGRTKATLAG</sequence>
<keyword evidence="4 5" id="KW-0472">Membrane</keyword>
<feature type="transmembrane region" description="Helical" evidence="5">
    <location>
        <begin position="122"/>
        <end position="144"/>
    </location>
</feature>
<evidence type="ECO:0000313" key="7">
    <source>
        <dbReference type="EMBL" id="BAU97414.1"/>
    </source>
</evidence>
<feature type="transmembrane region" description="Helical" evidence="5">
    <location>
        <begin position="29"/>
        <end position="54"/>
    </location>
</feature>
<dbReference type="AlphaFoldDB" id="A0A169SCD4"/>
<dbReference type="Gene3D" id="1.20.1250.20">
    <property type="entry name" value="MFS general substrate transporter like domains"/>
    <property type="match status" value="1"/>
</dbReference>
<keyword evidence="2 5" id="KW-0812">Transmembrane</keyword>
<feature type="transmembrane region" description="Helical" evidence="5">
    <location>
        <begin position="358"/>
        <end position="380"/>
    </location>
</feature>
<accession>A0A169SCD4</accession>
<feature type="transmembrane region" description="Helical" evidence="5">
    <location>
        <begin position="305"/>
        <end position="326"/>
    </location>
</feature>
<dbReference type="Pfam" id="PF07690">
    <property type="entry name" value="MFS_1"/>
    <property type="match status" value="1"/>
</dbReference>
<feature type="transmembrane region" description="Helical" evidence="5">
    <location>
        <begin position="156"/>
        <end position="174"/>
    </location>
</feature>
<protein>
    <submittedName>
        <fullName evidence="7">Major facilitator transporter</fullName>
    </submittedName>
</protein>
<feature type="transmembrane region" description="Helical" evidence="5">
    <location>
        <begin position="66"/>
        <end position="85"/>
    </location>
</feature>
<dbReference type="PANTHER" id="PTHR23508">
    <property type="entry name" value="CARBOXYLIC ACID TRANSPORTER PROTEIN HOMOLOG"/>
    <property type="match status" value="1"/>
</dbReference>
<evidence type="ECO:0000256" key="1">
    <source>
        <dbReference type="ARBA" id="ARBA00004651"/>
    </source>
</evidence>
<comment type="subcellular location">
    <subcellularLocation>
        <location evidence="1">Cell membrane</location>
        <topology evidence="1">Multi-pass membrane protein</topology>
    </subcellularLocation>
</comment>
<reference evidence="7 8" key="1">
    <citation type="submission" date="2016-02" db="EMBL/GenBank/DDBJ databases">
        <title>Corynebacterium glutamicum N24 whole genome sequencing project.</title>
        <authorList>
            <person name="Matsutani M."/>
            <person name="Nangtapong N."/>
            <person name="Yakushi T."/>
            <person name="Matsushita K."/>
        </authorList>
    </citation>
    <scope>NUCLEOTIDE SEQUENCE [LARGE SCALE GENOMIC DNA]</scope>
    <source>
        <strain evidence="7 8">N24</strain>
    </source>
</reference>
<feature type="transmembrane region" description="Helical" evidence="5">
    <location>
        <begin position="424"/>
        <end position="445"/>
    </location>
</feature>
<feature type="transmembrane region" description="Helical" evidence="5">
    <location>
        <begin position="392"/>
        <end position="418"/>
    </location>
</feature>
<dbReference type="GO" id="GO:0046943">
    <property type="term" value="F:carboxylic acid transmembrane transporter activity"/>
    <property type="evidence" value="ECO:0007669"/>
    <property type="project" value="TreeGrafter"/>
</dbReference>
<dbReference type="InterPro" id="IPR005829">
    <property type="entry name" value="Sugar_transporter_CS"/>
</dbReference>
<evidence type="ECO:0000256" key="3">
    <source>
        <dbReference type="ARBA" id="ARBA00022989"/>
    </source>
</evidence>
<dbReference type="InterPro" id="IPR011701">
    <property type="entry name" value="MFS"/>
</dbReference>
<dbReference type="PROSITE" id="PS00217">
    <property type="entry name" value="SUGAR_TRANSPORT_2"/>
    <property type="match status" value="1"/>
</dbReference>
<evidence type="ECO:0000313" key="8">
    <source>
        <dbReference type="Proteomes" id="UP000218244"/>
    </source>
</evidence>
<organism evidence="7 8">
    <name type="scientific">Corynebacterium suranareeae</name>
    <dbReference type="NCBI Taxonomy" id="2506452"/>
    <lineage>
        <taxon>Bacteria</taxon>
        <taxon>Bacillati</taxon>
        <taxon>Actinomycetota</taxon>
        <taxon>Actinomycetes</taxon>
        <taxon>Mycobacteriales</taxon>
        <taxon>Corynebacteriaceae</taxon>
        <taxon>Corynebacterium</taxon>
    </lineage>
</organism>
<dbReference type="EMBL" id="AP017369">
    <property type="protein sequence ID" value="BAU97414.1"/>
    <property type="molecule type" value="Genomic_DNA"/>
</dbReference>
<dbReference type="PANTHER" id="PTHR23508:SF10">
    <property type="entry name" value="CARBOXYLIC ACID TRANSPORTER PROTEIN HOMOLOG"/>
    <property type="match status" value="1"/>
</dbReference>
<dbReference type="InterPro" id="IPR020846">
    <property type="entry name" value="MFS_dom"/>
</dbReference>
<dbReference type="Proteomes" id="UP000218244">
    <property type="component" value="Chromosome"/>
</dbReference>